<keyword evidence="4 12" id="KW-1003">Cell membrane</keyword>
<dbReference type="OrthoDB" id="9810952at2"/>
<gene>
    <name evidence="15" type="ORF">TBH_C1842</name>
</gene>
<keyword evidence="11 12" id="KW-0472">Membrane</keyword>
<proteinExistence type="inferred from homology"/>
<keyword evidence="13" id="KW-0479">Metal-binding</keyword>
<dbReference type="KEGG" id="tbn:TBH_C1842"/>
<dbReference type="AlphaFoldDB" id="A0A7U6GJJ3"/>
<evidence type="ECO:0000256" key="6">
    <source>
        <dbReference type="ARBA" id="ARBA00022538"/>
    </source>
</evidence>
<feature type="transmembrane region" description="Helical" evidence="14">
    <location>
        <begin position="270"/>
        <end position="290"/>
    </location>
</feature>
<evidence type="ECO:0000256" key="7">
    <source>
        <dbReference type="ARBA" id="ARBA00022692"/>
    </source>
</evidence>
<dbReference type="EMBL" id="AP012273">
    <property type="protein sequence ID" value="BAO44757.1"/>
    <property type="molecule type" value="Genomic_DNA"/>
</dbReference>
<name>A0A7U6GJJ3_9GAMM</name>
<evidence type="ECO:0000256" key="12">
    <source>
        <dbReference type="PIRNR" id="PIRNR006247"/>
    </source>
</evidence>
<feature type="binding site" evidence="13">
    <location>
        <position position="109"/>
    </location>
    <ligand>
        <name>K(+)</name>
        <dbReference type="ChEBI" id="CHEBI:29103"/>
    </ligand>
</feature>
<evidence type="ECO:0000256" key="3">
    <source>
        <dbReference type="ARBA" id="ARBA00022448"/>
    </source>
</evidence>
<feature type="transmembrane region" description="Helical" evidence="14">
    <location>
        <begin position="454"/>
        <end position="479"/>
    </location>
</feature>
<organism evidence="15 16">
    <name type="scientific">Thiolapillus brandeum</name>
    <dbReference type="NCBI Taxonomy" id="1076588"/>
    <lineage>
        <taxon>Bacteria</taxon>
        <taxon>Pseudomonadati</taxon>
        <taxon>Pseudomonadota</taxon>
        <taxon>Gammaproteobacteria</taxon>
        <taxon>Chromatiales</taxon>
        <taxon>Sedimenticolaceae</taxon>
        <taxon>Thiolapillus</taxon>
    </lineage>
</organism>
<evidence type="ECO:0000256" key="9">
    <source>
        <dbReference type="ARBA" id="ARBA00022989"/>
    </source>
</evidence>
<feature type="transmembrane region" description="Helical" evidence="14">
    <location>
        <begin position="134"/>
        <end position="159"/>
    </location>
</feature>
<feature type="binding site" evidence="13">
    <location>
        <position position="110"/>
    </location>
    <ligand>
        <name>K(+)</name>
        <dbReference type="ChEBI" id="CHEBI:29103"/>
    </ligand>
</feature>
<evidence type="ECO:0000256" key="5">
    <source>
        <dbReference type="ARBA" id="ARBA00022519"/>
    </source>
</evidence>
<protein>
    <recommendedName>
        <fullName evidence="12">Trk system potassium uptake protein</fullName>
    </recommendedName>
</protein>
<dbReference type="GO" id="GO:0015379">
    <property type="term" value="F:potassium:chloride symporter activity"/>
    <property type="evidence" value="ECO:0007669"/>
    <property type="project" value="InterPro"/>
</dbReference>
<evidence type="ECO:0000256" key="14">
    <source>
        <dbReference type="SAM" id="Phobius"/>
    </source>
</evidence>
<evidence type="ECO:0000256" key="4">
    <source>
        <dbReference type="ARBA" id="ARBA00022475"/>
    </source>
</evidence>
<dbReference type="InterPro" id="IPR004772">
    <property type="entry name" value="TrkH"/>
</dbReference>
<evidence type="ECO:0000256" key="13">
    <source>
        <dbReference type="PIRSR" id="PIRSR006247-1"/>
    </source>
</evidence>
<evidence type="ECO:0000256" key="11">
    <source>
        <dbReference type="ARBA" id="ARBA00023136"/>
    </source>
</evidence>
<accession>A0A7U6GJJ3</accession>
<feature type="transmembrane region" description="Helical" evidence="14">
    <location>
        <begin position="394"/>
        <end position="415"/>
    </location>
</feature>
<evidence type="ECO:0000313" key="15">
    <source>
        <dbReference type="EMBL" id="BAO44757.1"/>
    </source>
</evidence>
<comment type="subcellular location">
    <subcellularLocation>
        <location evidence="1 12">Cell inner membrane</location>
        <topology evidence="1 12">Multi-pass membrane protein</topology>
    </subcellularLocation>
</comment>
<keyword evidence="7 14" id="KW-0812">Transmembrane</keyword>
<dbReference type="NCBIfam" id="TIGR00933">
    <property type="entry name" value="2a38"/>
    <property type="match status" value="1"/>
</dbReference>
<dbReference type="GO" id="GO:0046872">
    <property type="term" value="F:metal ion binding"/>
    <property type="evidence" value="ECO:0007669"/>
    <property type="project" value="UniProtKB-KW"/>
</dbReference>
<evidence type="ECO:0000256" key="8">
    <source>
        <dbReference type="ARBA" id="ARBA00022958"/>
    </source>
</evidence>
<keyword evidence="3 12" id="KW-0813">Transport</keyword>
<keyword evidence="9 14" id="KW-1133">Transmembrane helix</keyword>
<feature type="transmembrane region" description="Helical" evidence="14">
    <location>
        <begin position="69"/>
        <end position="89"/>
    </location>
</feature>
<feature type="transmembrane region" description="Helical" evidence="14">
    <location>
        <begin position="238"/>
        <end position="258"/>
    </location>
</feature>
<sequence>MQLLIVSRTSGLLASMFSLSLAVPVLVGLWYGEPVMRDFLLPLMVTLGAGLLLWLPGRKKQSRISRKDGFLIVTLFWGLLSFMGAWPLFLSLDLDFIDALFESASAITTTGATVITGLDDLPRSVLLYRQQLQWMGGMGLIVLGIAVLPMLGIGGMQLYRAEAPGPMKEEKMTPRLASTARALWLIYLSLTAACAFAYWAFGMEPFDAIAHSLSTVSTGGFSTHDASLSWFHSSQIEFVSVVFMLLASLNFGVHYLAIYHKAPRQYWEDVEARSFLILVLALVILVGLMLRLEGGYHELPPSLRDATFEVVSVITSTGFGTVDFTQWPDFLPVLLIFISFIGGCGGSTAGGMKVMRVLMLFKQGMREIRKLIHPNAILPVRLGHHVVDQRIMNAVWGFFAAYTVVFVVLMLLMIHAGLDQVSAFSAVATCMNNLGPGLGVVASNFQDVSDLGKWISILAMLLGRLEIFTILILLTPSFWKD</sequence>
<keyword evidence="5 12" id="KW-0997">Cell inner membrane</keyword>
<comment type="similarity">
    <text evidence="2 12">Belongs to the TrkH potassium transport family.</text>
</comment>
<evidence type="ECO:0000256" key="1">
    <source>
        <dbReference type="ARBA" id="ARBA00004429"/>
    </source>
</evidence>
<dbReference type="PANTHER" id="PTHR32024">
    <property type="entry name" value="TRK SYSTEM POTASSIUM UPTAKE PROTEIN TRKG-RELATED"/>
    <property type="match status" value="1"/>
</dbReference>
<reference evidence="15 16" key="1">
    <citation type="journal article" date="2014" name="PLoS ONE">
        <title>Physiological and genomic features of a novel sulfur-oxidizing gammaproteobacterium belonging to a previously uncultivated symbiotic lineage isolated from a hydrothermal vent.</title>
        <authorList>
            <person name="Nunoura T."/>
            <person name="Takaki Y."/>
            <person name="Kazama H."/>
            <person name="Kakuta J."/>
            <person name="Shimamura S."/>
            <person name="Makita H."/>
            <person name="Hirai M."/>
            <person name="Miyazaki M."/>
            <person name="Takai K."/>
        </authorList>
    </citation>
    <scope>NUCLEOTIDE SEQUENCE [LARGE SCALE GENOMIC DNA]</scope>
    <source>
        <strain evidence="15 16">Hiromi1</strain>
    </source>
</reference>
<feature type="transmembrane region" description="Helical" evidence="14">
    <location>
        <begin position="12"/>
        <end position="33"/>
    </location>
</feature>
<evidence type="ECO:0000256" key="2">
    <source>
        <dbReference type="ARBA" id="ARBA00009137"/>
    </source>
</evidence>
<keyword evidence="16" id="KW-1185">Reference proteome</keyword>
<dbReference type="PIRSF" id="PIRSF006247">
    <property type="entry name" value="TrkH"/>
    <property type="match status" value="1"/>
</dbReference>
<keyword evidence="8 12" id="KW-0630">Potassium</keyword>
<feature type="transmembrane region" description="Helical" evidence="14">
    <location>
        <begin position="180"/>
        <end position="201"/>
    </location>
</feature>
<feature type="binding site" evidence="13">
    <location>
        <position position="434"/>
    </location>
    <ligand>
        <name>K(+)</name>
        <dbReference type="ChEBI" id="CHEBI:29103"/>
    </ligand>
</feature>
<feature type="binding site" evidence="13">
    <location>
        <position position="219"/>
    </location>
    <ligand>
        <name>K(+)</name>
        <dbReference type="ChEBI" id="CHEBI:29103"/>
    </ligand>
</feature>
<dbReference type="PANTHER" id="PTHR32024:SF2">
    <property type="entry name" value="TRK SYSTEM POTASSIUM UPTAKE PROTEIN TRKG-RELATED"/>
    <property type="match status" value="1"/>
</dbReference>
<feature type="transmembrane region" description="Helical" evidence="14">
    <location>
        <begin position="330"/>
        <end position="352"/>
    </location>
</feature>
<comment type="function">
    <text evidence="12">Low-affinity potassium transport system. Interacts with Trk system potassium uptake protein TrkA.</text>
</comment>
<keyword evidence="10 12" id="KW-0406">Ion transport</keyword>
<evidence type="ECO:0000256" key="10">
    <source>
        <dbReference type="ARBA" id="ARBA00023065"/>
    </source>
</evidence>
<keyword evidence="6 12" id="KW-0633">Potassium transport</keyword>
<feature type="transmembrane region" description="Helical" evidence="14">
    <location>
        <begin position="39"/>
        <end position="57"/>
    </location>
</feature>
<dbReference type="Pfam" id="PF02386">
    <property type="entry name" value="TrkH"/>
    <property type="match status" value="1"/>
</dbReference>
<dbReference type="RefSeq" id="WP_041067900.1">
    <property type="nucleotide sequence ID" value="NZ_AP012273.1"/>
</dbReference>
<dbReference type="InterPro" id="IPR003445">
    <property type="entry name" value="Cat_transpt"/>
</dbReference>
<dbReference type="GO" id="GO:0005886">
    <property type="term" value="C:plasma membrane"/>
    <property type="evidence" value="ECO:0007669"/>
    <property type="project" value="UniProtKB-SubCell"/>
</dbReference>
<evidence type="ECO:0000313" key="16">
    <source>
        <dbReference type="Proteomes" id="UP000031631"/>
    </source>
</evidence>
<dbReference type="Proteomes" id="UP000031631">
    <property type="component" value="Chromosome"/>
</dbReference>
<feature type="binding site" evidence="13">
    <location>
        <position position="433"/>
    </location>
    <ligand>
        <name>K(+)</name>
        <dbReference type="ChEBI" id="CHEBI:29103"/>
    </ligand>
</feature>
<feature type="binding site" evidence="13">
    <location>
        <position position="317"/>
    </location>
    <ligand>
        <name>K(+)</name>
        <dbReference type="ChEBI" id="CHEBI:29103"/>
    </ligand>
</feature>